<dbReference type="Gene3D" id="3.20.20.100">
    <property type="entry name" value="NADP-dependent oxidoreductase domain"/>
    <property type="match status" value="1"/>
</dbReference>
<feature type="domain" description="NADP-dependent oxidoreductase" evidence="1">
    <location>
        <begin position="12"/>
        <end position="308"/>
    </location>
</feature>
<evidence type="ECO:0000259" key="1">
    <source>
        <dbReference type="Pfam" id="PF00248"/>
    </source>
</evidence>
<sequence length="321" mass="34153">MTRVHEQPRQQLVYGCMGLGGSWDPTPYDRHDVAVAEAAVGAALEIGIRTFDHADIYRSGKAESVFGEILHGDPGLRDTITVQTKCGIRVGESGLGVHYDLRPASIVERVRASVGRLQVDHVDTLLLHRPDPLARPEQVAEALTSLHAEGLVRSVGVSNMSAAQMAALQRHLDLPLVVNQLELSLAKRDWVESEVLVNGDQAIAHDFPAGTLEHCAQEGVSVQSWGALARGAYSGADLSAASPADRATAELVTALAGTYGTTAEAVVLGWLTKHPAAVSPVVGTTDPARIRACADALAVGDRLTQVDWYRLFATARGQDVP</sequence>
<dbReference type="Proteomes" id="UP000758168">
    <property type="component" value="Unassembled WGS sequence"/>
</dbReference>
<dbReference type="EMBL" id="JAGIOB010000001">
    <property type="protein sequence ID" value="MBP2415107.1"/>
    <property type="molecule type" value="Genomic_DNA"/>
</dbReference>
<dbReference type="SUPFAM" id="SSF51430">
    <property type="entry name" value="NAD(P)-linked oxidoreductase"/>
    <property type="match status" value="1"/>
</dbReference>
<protein>
    <submittedName>
        <fullName evidence="2">Oxidoreductase</fullName>
    </submittedName>
</protein>
<evidence type="ECO:0000313" key="3">
    <source>
        <dbReference type="Proteomes" id="UP000758168"/>
    </source>
</evidence>
<dbReference type="PANTHER" id="PTHR43364">
    <property type="entry name" value="NADH-SPECIFIC METHYLGLYOXAL REDUCTASE-RELATED"/>
    <property type="match status" value="1"/>
</dbReference>
<gene>
    <name evidence="2" type="ORF">JOF54_000029</name>
</gene>
<dbReference type="InterPro" id="IPR023210">
    <property type="entry name" value="NADP_OxRdtase_dom"/>
</dbReference>
<accession>A0ABS4Z329</accession>
<keyword evidence="3" id="KW-1185">Reference proteome</keyword>
<dbReference type="PANTHER" id="PTHR43364:SF1">
    <property type="entry name" value="OXIDOREDUCTASE YDHF"/>
    <property type="match status" value="1"/>
</dbReference>
<name>A0ABS4Z329_9ACTN</name>
<comment type="caution">
    <text evidence="2">The sequence shown here is derived from an EMBL/GenBank/DDBJ whole genome shotgun (WGS) entry which is preliminary data.</text>
</comment>
<evidence type="ECO:0000313" key="2">
    <source>
        <dbReference type="EMBL" id="MBP2415107.1"/>
    </source>
</evidence>
<proteinExistence type="predicted"/>
<dbReference type="RefSeq" id="WP_210051842.1">
    <property type="nucleotide sequence ID" value="NZ_BAAAMH010000016.1"/>
</dbReference>
<dbReference type="InterPro" id="IPR036812">
    <property type="entry name" value="NAD(P)_OxRdtase_dom_sf"/>
</dbReference>
<organism evidence="2 3">
    <name type="scientific">Microlunatus capsulatus</name>
    <dbReference type="NCBI Taxonomy" id="99117"/>
    <lineage>
        <taxon>Bacteria</taxon>
        <taxon>Bacillati</taxon>
        <taxon>Actinomycetota</taxon>
        <taxon>Actinomycetes</taxon>
        <taxon>Propionibacteriales</taxon>
        <taxon>Propionibacteriaceae</taxon>
        <taxon>Microlunatus</taxon>
    </lineage>
</organism>
<reference evidence="2 3" key="1">
    <citation type="submission" date="2021-03" db="EMBL/GenBank/DDBJ databases">
        <title>Sequencing the genomes of 1000 actinobacteria strains.</title>
        <authorList>
            <person name="Klenk H.-P."/>
        </authorList>
    </citation>
    <scope>NUCLEOTIDE SEQUENCE [LARGE SCALE GENOMIC DNA]</scope>
    <source>
        <strain evidence="2 3">DSM 12936</strain>
    </source>
</reference>
<dbReference type="InterPro" id="IPR050523">
    <property type="entry name" value="AKR_Detox_Biosynth"/>
</dbReference>
<dbReference type="Pfam" id="PF00248">
    <property type="entry name" value="Aldo_ket_red"/>
    <property type="match status" value="1"/>
</dbReference>